<sequence>MRQAETEFCMTLRKRRKETETVQLHFQNEPILIAIQNVDDRKVYLNVGGKLFSSHAKDLEKMPDSMLSHLLDKPWKEASSSEAVFIDRDPTHFQLLLDFLATGNVNLPSTKADIEQIKQETEFYQLNSIKERLNDWEKKSQGKGPPFFIGDRVRLKSTNLYRIFAKEYGWRFDGSSKKVPLSMQSFNLFSPPVKCGICGLNSSSVSGLYKNALDYPRSQLNTTGEVKKIYGLCCCIDVSFGRSSTVFHLPSKLFRIAQPYE</sequence>
<evidence type="ECO:0000259" key="1">
    <source>
        <dbReference type="PROSITE" id="PS50097"/>
    </source>
</evidence>
<dbReference type="PANTHER" id="PTHR11145:SF12">
    <property type="entry name" value="BTB DOMAIN-CONTAINING PROTEIN"/>
    <property type="match status" value="1"/>
</dbReference>
<feature type="domain" description="BTB" evidence="1">
    <location>
        <begin position="41"/>
        <end position="109"/>
    </location>
</feature>
<dbReference type="PROSITE" id="PS50097">
    <property type="entry name" value="BTB"/>
    <property type="match status" value="1"/>
</dbReference>
<protein>
    <recommendedName>
        <fullName evidence="1">BTB domain-containing protein</fullName>
    </recommendedName>
</protein>
<dbReference type="SUPFAM" id="SSF54695">
    <property type="entry name" value="POZ domain"/>
    <property type="match status" value="1"/>
</dbReference>
<dbReference type="CDD" id="cd18316">
    <property type="entry name" value="BTB_POZ_KCTD-like"/>
    <property type="match status" value="1"/>
</dbReference>
<gene>
    <name evidence="2" type="ORF">WR25_22462</name>
</gene>
<evidence type="ECO:0000313" key="2">
    <source>
        <dbReference type="EMBL" id="PAV72030.1"/>
    </source>
</evidence>
<organism evidence="2 3">
    <name type="scientific">Diploscapter pachys</name>
    <dbReference type="NCBI Taxonomy" id="2018661"/>
    <lineage>
        <taxon>Eukaryota</taxon>
        <taxon>Metazoa</taxon>
        <taxon>Ecdysozoa</taxon>
        <taxon>Nematoda</taxon>
        <taxon>Chromadorea</taxon>
        <taxon>Rhabditida</taxon>
        <taxon>Rhabditina</taxon>
        <taxon>Rhabditomorpha</taxon>
        <taxon>Rhabditoidea</taxon>
        <taxon>Rhabditidae</taxon>
        <taxon>Diploscapter</taxon>
    </lineage>
</organism>
<dbReference type="SMART" id="SM00225">
    <property type="entry name" value="BTB"/>
    <property type="match status" value="1"/>
</dbReference>
<dbReference type="GO" id="GO:0051260">
    <property type="term" value="P:protein homooligomerization"/>
    <property type="evidence" value="ECO:0007669"/>
    <property type="project" value="InterPro"/>
</dbReference>
<dbReference type="PANTHER" id="PTHR11145">
    <property type="entry name" value="BTB/POZ DOMAIN-CONTAINING ADAPTER FOR CUL3-MEDIATED RHOA DEGRADATION PROTEIN FAMILY MEMBER"/>
    <property type="match status" value="1"/>
</dbReference>
<dbReference type="Proteomes" id="UP000218231">
    <property type="component" value="Unassembled WGS sequence"/>
</dbReference>
<dbReference type="Pfam" id="PF02214">
    <property type="entry name" value="BTB_2"/>
    <property type="match status" value="1"/>
</dbReference>
<name>A0A2A2KDN6_9BILA</name>
<dbReference type="InterPro" id="IPR045068">
    <property type="entry name" value="BACURD1-3"/>
</dbReference>
<comment type="caution">
    <text evidence="2">The sequence shown here is derived from an EMBL/GenBank/DDBJ whole genome shotgun (WGS) entry which is preliminary data.</text>
</comment>
<dbReference type="OrthoDB" id="5822382at2759"/>
<reference evidence="2 3" key="1">
    <citation type="journal article" date="2017" name="Curr. Biol.">
        <title>Genome architecture and evolution of a unichromosomal asexual nematode.</title>
        <authorList>
            <person name="Fradin H."/>
            <person name="Zegar C."/>
            <person name="Gutwein M."/>
            <person name="Lucas J."/>
            <person name="Kovtun M."/>
            <person name="Corcoran D."/>
            <person name="Baugh L.R."/>
            <person name="Kiontke K."/>
            <person name="Gunsalus K."/>
            <person name="Fitch D.H."/>
            <person name="Piano F."/>
        </authorList>
    </citation>
    <scope>NUCLEOTIDE SEQUENCE [LARGE SCALE GENOMIC DNA]</scope>
    <source>
        <strain evidence="2">PF1309</strain>
    </source>
</reference>
<evidence type="ECO:0000313" key="3">
    <source>
        <dbReference type="Proteomes" id="UP000218231"/>
    </source>
</evidence>
<accession>A0A2A2KDN6</accession>
<dbReference type="InterPro" id="IPR000210">
    <property type="entry name" value="BTB/POZ_dom"/>
</dbReference>
<keyword evidence="3" id="KW-1185">Reference proteome</keyword>
<proteinExistence type="predicted"/>
<dbReference type="STRING" id="2018661.A0A2A2KDN6"/>
<dbReference type="Gene3D" id="3.30.710.10">
    <property type="entry name" value="Potassium Channel Kv1.1, Chain A"/>
    <property type="match status" value="1"/>
</dbReference>
<dbReference type="InterPro" id="IPR011333">
    <property type="entry name" value="SKP1/BTB/POZ_sf"/>
</dbReference>
<dbReference type="InterPro" id="IPR003131">
    <property type="entry name" value="T1-type_BTB"/>
</dbReference>
<dbReference type="EMBL" id="LIAE01008866">
    <property type="protein sequence ID" value="PAV72030.1"/>
    <property type="molecule type" value="Genomic_DNA"/>
</dbReference>
<dbReference type="AlphaFoldDB" id="A0A2A2KDN6"/>